<gene>
    <name evidence="3" type="ORF">METZ01_LOCUS40549</name>
</gene>
<dbReference type="PANTHER" id="PTHR31876:SF26">
    <property type="entry name" value="PROTEIN LIKE COV 2"/>
    <property type="match status" value="1"/>
</dbReference>
<dbReference type="PANTHER" id="PTHR31876">
    <property type="entry name" value="COV-LIKE PROTEIN 1"/>
    <property type="match status" value="1"/>
</dbReference>
<dbReference type="AlphaFoldDB" id="A0A381R7I1"/>
<keyword evidence="2" id="KW-1133">Transmembrane helix</keyword>
<feature type="transmembrane region" description="Helical" evidence="2">
    <location>
        <begin position="50"/>
        <end position="71"/>
    </location>
</feature>
<evidence type="ECO:0000313" key="3">
    <source>
        <dbReference type="EMBL" id="SUZ87695.1"/>
    </source>
</evidence>
<feature type="region of interest" description="Disordered" evidence="1">
    <location>
        <begin position="197"/>
        <end position="225"/>
    </location>
</feature>
<dbReference type="Pfam" id="PF04367">
    <property type="entry name" value="DUF502"/>
    <property type="match status" value="1"/>
</dbReference>
<keyword evidence="2" id="KW-0472">Membrane</keyword>
<name>A0A381R7I1_9ZZZZ</name>
<dbReference type="InterPro" id="IPR007462">
    <property type="entry name" value="COV1-like"/>
</dbReference>
<organism evidence="3">
    <name type="scientific">marine metagenome</name>
    <dbReference type="NCBI Taxonomy" id="408172"/>
    <lineage>
        <taxon>unclassified sequences</taxon>
        <taxon>metagenomes</taxon>
        <taxon>ecological metagenomes</taxon>
    </lineage>
</organism>
<evidence type="ECO:0000256" key="2">
    <source>
        <dbReference type="SAM" id="Phobius"/>
    </source>
</evidence>
<sequence length="225" mass="24989">MQWIRRSFIAGFFVMVPLIISVAALVWAFQLVDGVMVPLYIRLLGREIPGLGLATTLLVVFVVGTLATNVFGKRILQRGESYLLKLPVFRAVYAPVRQLVAAFSSDNEMGFKRVVLVDDPKTGYVLGFLTKEFMLDRGEGDELLLAVYVPTNHLYLGDVRIFPKNRAVYPDLTVQEGVRIFLTGGMAVSEALNAARTERKDPPVAVSGREDEEKTSRLTVADHES</sequence>
<proteinExistence type="predicted"/>
<evidence type="ECO:0000256" key="1">
    <source>
        <dbReference type="SAM" id="MobiDB-lite"/>
    </source>
</evidence>
<keyword evidence="2" id="KW-0812">Transmembrane</keyword>
<feature type="transmembrane region" description="Helical" evidence="2">
    <location>
        <begin position="7"/>
        <end position="30"/>
    </location>
</feature>
<reference evidence="3" key="1">
    <citation type="submission" date="2018-05" db="EMBL/GenBank/DDBJ databases">
        <authorList>
            <person name="Lanie J.A."/>
            <person name="Ng W.-L."/>
            <person name="Kazmierczak K.M."/>
            <person name="Andrzejewski T.M."/>
            <person name="Davidsen T.M."/>
            <person name="Wayne K.J."/>
            <person name="Tettelin H."/>
            <person name="Glass J.I."/>
            <person name="Rusch D."/>
            <person name="Podicherti R."/>
            <person name="Tsui H.-C.T."/>
            <person name="Winkler M.E."/>
        </authorList>
    </citation>
    <scope>NUCLEOTIDE SEQUENCE</scope>
</reference>
<evidence type="ECO:0008006" key="4">
    <source>
        <dbReference type="Google" id="ProtNLM"/>
    </source>
</evidence>
<accession>A0A381R7I1</accession>
<dbReference type="EMBL" id="UINC01001737">
    <property type="protein sequence ID" value="SUZ87695.1"/>
    <property type="molecule type" value="Genomic_DNA"/>
</dbReference>
<protein>
    <recommendedName>
        <fullName evidence="4">DUF502 domain-containing protein</fullName>
    </recommendedName>
</protein>